<protein>
    <submittedName>
        <fullName evidence="2">Uncharacterized protein</fullName>
    </submittedName>
</protein>
<evidence type="ECO:0000313" key="3">
    <source>
        <dbReference type="Proteomes" id="UP000218824"/>
    </source>
</evidence>
<dbReference type="Proteomes" id="UP000218824">
    <property type="component" value="Chromosome"/>
</dbReference>
<evidence type="ECO:0000256" key="1">
    <source>
        <dbReference type="SAM" id="MobiDB-lite"/>
    </source>
</evidence>
<name>A0AAU9AS61_LYSEN</name>
<dbReference type="KEGG" id="lem:LEN_4492"/>
<gene>
    <name evidence="2" type="ORF">LEN_4492</name>
</gene>
<reference evidence="2 3" key="1">
    <citation type="journal article" date="2017" name="DNA Res.">
        <title>Complete genome sequence and expression profile of the commercial lytic enzyme producer Lysobacter enzymogenes M497-1.</title>
        <authorList>
            <person name="Takami H."/>
            <person name="Toyoda A."/>
            <person name="Uchiyama I."/>
            <person name="Itoh T."/>
            <person name="Takaki Y."/>
            <person name="Arai W."/>
            <person name="Nishi S."/>
            <person name="Kawai M."/>
            <person name="Shinya K."/>
            <person name="Ikeda H."/>
        </authorList>
    </citation>
    <scope>NUCLEOTIDE SEQUENCE [LARGE SCALE GENOMIC DNA]</scope>
    <source>
        <strain evidence="2 3">M497-1</strain>
    </source>
</reference>
<proteinExistence type="predicted"/>
<dbReference type="AlphaFoldDB" id="A0AAU9AS61"/>
<organism evidence="2 3">
    <name type="scientific">Lysobacter enzymogenes</name>
    <dbReference type="NCBI Taxonomy" id="69"/>
    <lineage>
        <taxon>Bacteria</taxon>
        <taxon>Pseudomonadati</taxon>
        <taxon>Pseudomonadota</taxon>
        <taxon>Gammaproteobacteria</taxon>
        <taxon>Lysobacterales</taxon>
        <taxon>Lysobacteraceae</taxon>
        <taxon>Lysobacter</taxon>
    </lineage>
</organism>
<feature type="region of interest" description="Disordered" evidence="1">
    <location>
        <begin position="20"/>
        <end position="50"/>
    </location>
</feature>
<accession>A0AAU9AS61</accession>
<sequence length="99" mass="10561">MRRRRVPPAGTAAAPCLASHSPIVGGLGPRPRRARASHRHEPRIDSNGIGLNRIDSSAIAPARTASNRIARRRDAIARRRWSPLAHPSVADAAARPGDG</sequence>
<evidence type="ECO:0000313" key="2">
    <source>
        <dbReference type="EMBL" id="BAV99979.1"/>
    </source>
</evidence>
<dbReference type="EMBL" id="AP014940">
    <property type="protein sequence ID" value="BAV99979.1"/>
    <property type="molecule type" value="Genomic_DNA"/>
</dbReference>
<feature type="compositionally biased region" description="Basic residues" evidence="1">
    <location>
        <begin position="30"/>
        <end position="41"/>
    </location>
</feature>